<proteinExistence type="predicted"/>
<accession>K8E8S0</accession>
<evidence type="ECO:0000313" key="3">
    <source>
        <dbReference type="EMBL" id="CCO14001.1"/>
    </source>
</evidence>
<dbReference type="Pfam" id="PF25761">
    <property type="entry name" value="TPR_PATROL1"/>
    <property type="match status" value="1"/>
</dbReference>
<dbReference type="KEGG" id="bpg:Bathy01g02610"/>
<feature type="compositionally biased region" description="Basic and acidic residues" evidence="1">
    <location>
        <begin position="199"/>
        <end position="226"/>
    </location>
</feature>
<feature type="region of interest" description="Disordered" evidence="1">
    <location>
        <begin position="104"/>
        <end position="279"/>
    </location>
</feature>
<evidence type="ECO:0000313" key="4">
    <source>
        <dbReference type="Proteomes" id="UP000198341"/>
    </source>
</evidence>
<dbReference type="GeneID" id="19017996"/>
<dbReference type="RefSeq" id="XP_007515122.1">
    <property type="nucleotide sequence ID" value="XM_007515060.1"/>
</dbReference>
<feature type="compositionally biased region" description="Polar residues" evidence="1">
    <location>
        <begin position="262"/>
        <end position="271"/>
    </location>
</feature>
<feature type="domain" description="PATROL1-like C-terminal" evidence="2">
    <location>
        <begin position="878"/>
        <end position="1288"/>
    </location>
</feature>
<dbReference type="STRING" id="41875.K8E8S0"/>
<feature type="compositionally biased region" description="Basic and acidic residues" evidence="1">
    <location>
        <begin position="250"/>
        <end position="261"/>
    </location>
</feature>
<feature type="region of interest" description="Disordered" evidence="1">
    <location>
        <begin position="412"/>
        <end position="438"/>
    </location>
</feature>
<feature type="compositionally biased region" description="Acidic residues" evidence="1">
    <location>
        <begin position="179"/>
        <end position="189"/>
    </location>
</feature>
<dbReference type="OrthoDB" id="2015333at2759"/>
<organism evidence="3 4">
    <name type="scientific">Bathycoccus prasinos</name>
    <dbReference type="NCBI Taxonomy" id="41875"/>
    <lineage>
        <taxon>Eukaryota</taxon>
        <taxon>Viridiplantae</taxon>
        <taxon>Chlorophyta</taxon>
        <taxon>Mamiellophyceae</taxon>
        <taxon>Mamiellales</taxon>
        <taxon>Bathycoccaceae</taxon>
        <taxon>Bathycoccus</taxon>
    </lineage>
</organism>
<keyword evidence="4" id="KW-1185">Reference proteome</keyword>
<dbReference type="PANTHER" id="PTHR31280:SF2">
    <property type="entry name" value="PROTEIN UNC-13 HOMOLOG"/>
    <property type="match status" value="1"/>
</dbReference>
<evidence type="ECO:0000259" key="2">
    <source>
        <dbReference type="Pfam" id="PF25761"/>
    </source>
</evidence>
<feature type="compositionally biased region" description="Polar residues" evidence="1">
    <location>
        <begin position="147"/>
        <end position="163"/>
    </location>
</feature>
<sequence>MMLSTEKDEAEEVDDLNNSTDDRMYARLASLEVDRSILLEAFLISNWGNREVLRLPANAETVKDIDFARVDVPKMMNSCENGIPFDLSMCGSSFYGAGLPLKESRGGGEKDVPFSSKGNEQEEGEMEEPKTTTTATKPPPPEKRGTESTSWNAKNDNDQQNNGIRRDDVGNDVARDDEGNNNDDDDDSTAENIQQLRETIQKEYENKADSQEEQKLDDSPLVKSMRELGVGSPAATASPKVGGEDADEGEFPREQKSKENQQPEQASTSRTSTDKSSNKEKFQIMELLLKSALDDIVEPTFSAFSESDFAELALEVWLCRTPSWSNDATSEVIKALDIDEAVGKTIANIATKCQGYAPMEPEQSARTHLMSMSLGNVHRATDILCPEIDFFTSRSIAICEVLRAAKKIEDENSTHGKTNPFLPAGGGGNGQNDDGQKPVSMSLMLQELTRFISESRGDVRAFFTSQEDCDQILEAIEHALDNVDNESHGAKISSAHPPSVAARAYYQLFKTALDPVEERSLAFDCEDTLNILKSTVRVGLGPSITEAAHSALLVLFLTKVATRTNEDDDLDTLDVDEEFEKRASILTRAGTELERAIFCRTDGYDYVVVFKNDKIAASTLMKLVRWCEAAISDYIFDVSPPADFKVTEHPLNTYDTEAFAAILRLYRYVMIALGQSDDDFEHALMRASTASAKKCYERIRVQAMENEVSSENSNDTLAHNPAAAAARVLEVIASEVSRIADEYAAHVAPRIKSCFFPSEYESFAAKSDIQKRQERADVVFPRELANLFVDEFTWWLESDPPLTTVSLRALWASGDAQAALSVCCDADALRRHQRTSNNNDGVAMIRATDADAEPSATNAARDPYATFPQLNVKEKAAPLIFKWIGTKIDDANIFAERAAQSEKWTNDRRQKNHPAQSAVELLRLANETLEGFWGLGIPCSVSAIRALTEGLDGAFQRYASELLKDVGDVKDGDELPEKPRLTRYKKDIVDKMQQDALESIKRRKWVSENAQSLDATSHSYCAKLSALDFILDELENGSIERDLPNRWIRMQRDCVALTNGLVDENNNINGEEDGDHQDDFEASKWLEDVFASARQALASTIDTLSNLLAARIVFTNMKEIFHDGAYVTKDKSLSRLSVVVVPALDDYMGSIVFSIGPRAAARLLEIVASAMLRKFCEMFVRITLDGGPGRAFEVADARAFVLADLESIRETFEANGDGLREEDVRVVMKEAEHIAATMASETDPLIKAIENNEGANPTQQEIMFRVLCHRAEHAASKFLKINAKLPKK</sequence>
<dbReference type="InterPro" id="IPR008528">
    <property type="entry name" value="unc-13_homologue"/>
</dbReference>
<dbReference type="eggNOG" id="ENOG502QT32">
    <property type="taxonomic scope" value="Eukaryota"/>
</dbReference>
<evidence type="ECO:0000256" key="1">
    <source>
        <dbReference type="SAM" id="MobiDB-lite"/>
    </source>
</evidence>
<dbReference type="EMBL" id="FO082278">
    <property type="protein sequence ID" value="CCO14001.1"/>
    <property type="molecule type" value="Genomic_DNA"/>
</dbReference>
<name>K8E8S0_9CHLO</name>
<reference evidence="3 4" key="1">
    <citation type="submission" date="2011-10" db="EMBL/GenBank/DDBJ databases">
        <authorList>
            <person name="Genoscope - CEA"/>
        </authorList>
    </citation>
    <scope>NUCLEOTIDE SEQUENCE [LARGE SCALE GENOMIC DNA]</scope>
    <source>
        <strain evidence="3 4">RCC 1105</strain>
    </source>
</reference>
<dbReference type="InterPro" id="IPR057984">
    <property type="entry name" value="PATROL1_C"/>
</dbReference>
<dbReference type="PANTHER" id="PTHR31280">
    <property type="entry name" value="PROTEIN UNC-13 HOMOLOG"/>
    <property type="match status" value="1"/>
</dbReference>
<protein>
    <recommendedName>
        <fullName evidence="2">PATROL1-like C-terminal domain-containing protein</fullName>
    </recommendedName>
</protein>
<feature type="compositionally biased region" description="Basic and acidic residues" evidence="1">
    <location>
        <begin position="164"/>
        <end position="178"/>
    </location>
</feature>
<gene>
    <name evidence="3" type="ORF">Bathy01g02610</name>
</gene>
<dbReference type="Proteomes" id="UP000198341">
    <property type="component" value="Chromosome 1"/>
</dbReference>